<keyword evidence="10" id="KW-1185">Reference proteome</keyword>
<evidence type="ECO:0000256" key="4">
    <source>
        <dbReference type="ARBA" id="ARBA00022692"/>
    </source>
</evidence>
<evidence type="ECO:0000256" key="5">
    <source>
        <dbReference type="ARBA" id="ARBA00022989"/>
    </source>
</evidence>
<dbReference type="Gene3D" id="3.30.240.20">
    <property type="entry name" value="bsu07140 like domains"/>
    <property type="match status" value="1"/>
</dbReference>
<evidence type="ECO:0000256" key="6">
    <source>
        <dbReference type="ARBA" id="ARBA00023136"/>
    </source>
</evidence>
<dbReference type="Pfam" id="PF04239">
    <property type="entry name" value="DUF421"/>
    <property type="match status" value="1"/>
</dbReference>
<evidence type="ECO:0000259" key="8">
    <source>
        <dbReference type="Pfam" id="PF04239"/>
    </source>
</evidence>
<proteinExistence type="inferred from homology"/>
<evidence type="ECO:0000256" key="1">
    <source>
        <dbReference type="ARBA" id="ARBA00004651"/>
    </source>
</evidence>
<dbReference type="InterPro" id="IPR007353">
    <property type="entry name" value="DUF421"/>
</dbReference>
<keyword evidence="6 7" id="KW-0472">Membrane</keyword>
<feature type="transmembrane region" description="Helical" evidence="7">
    <location>
        <begin position="20"/>
        <end position="39"/>
    </location>
</feature>
<reference evidence="9 10" key="1">
    <citation type="submission" date="2023-07" db="EMBL/GenBank/DDBJ databases">
        <title>Sorghum-associated microbial communities from plants grown in Nebraska, USA.</title>
        <authorList>
            <person name="Schachtman D."/>
        </authorList>
    </citation>
    <scope>NUCLEOTIDE SEQUENCE [LARGE SCALE GENOMIC DNA]</scope>
    <source>
        <strain evidence="9 10">DS2154</strain>
    </source>
</reference>
<dbReference type="EMBL" id="JAVDRL010000001">
    <property type="protein sequence ID" value="MDR6529447.1"/>
    <property type="molecule type" value="Genomic_DNA"/>
</dbReference>
<sequence length="165" mass="17824">METFRLLIGPDNGDATVAQLCVRAVILFLFGVICIRIAGRRTFSSITPLDIIVALIIGSNISRAMTGKAPFFPGLAATLVVVVLHRLLAMATLRWSLLARLMKGAPVTLVRDGVADEAAMRRHSIGRTDLAEGLRMEQFDQIETVKLATLEAGGKISVVPRSRAD</sequence>
<gene>
    <name evidence="9" type="ORF">J2800_000162</name>
</gene>
<dbReference type="PANTHER" id="PTHR34582:SF6">
    <property type="entry name" value="UPF0702 TRANSMEMBRANE PROTEIN YCAP"/>
    <property type="match status" value="1"/>
</dbReference>
<feature type="domain" description="YetF C-terminal" evidence="8">
    <location>
        <begin position="94"/>
        <end position="162"/>
    </location>
</feature>
<accession>A0ABU1MTT6</accession>
<keyword evidence="5 7" id="KW-1133">Transmembrane helix</keyword>
<evidence type="ECO:0000256" key="2">
    <source>
        <dbReference type="ARBA" id="ARBA00006448"/>
    </source>
</evidence>
<dbReference type="InterPro" id="IPR023090">
    <property type="entry name" value="UPF0702_alpha/beta_dom_sf"/>
</dbReference>
<keyword evidence="3" id="KW-1003">Cell membrane</keyword>
<comment type="caution">
    <text evidence="9">The sequence shown here is derived from an EMBL/GenBank/DDBJ whole genome shotgun (WGS) entry which is preliminary data.</text>
</comment>
<name>A0ABU1MTT6_9CAUL</name>
<feature type="transmembrane region" description="Helical" evidence="7">
    <location>
        <begin position="71"/>
        <end position="93"/>
    </location>
</feature>
<evidence type="ECO:0000256" key="3">
    <source>
        <dbReference type="ARBA" id="ARBA00022475"/>
    </source>
</evidence>
<dbReference type="RefSeq" id="WP_310028277.1">
    <property type="nucleotide sequence ID" value="NZ_JAVDRL010000001.1"/>
</dbReference>
<protein>
    <submittedName>
        <fullName evidence="9">Uncharacterized membrane protein YcaP (DUF421 family)</fullName>
    </submittedName>
</protein>
<evidence type="ECO:0000313" key="10">
    <source>
        <dbReference type="Proteomes" id="UP001262754"/>
    </source>
</evidence>
<organism evidence="9 10">
    <name type="scientific">Caulobacter rhizosphaerae</name>
    <dbReference type="NCBI Taxonomy" id="2010972"/>
    <lineage>
        <taxon>Bacteria</taxon>
        <taxon>Pseudomonadati</taxon>
        <taxon>Pseudomonadota</taxon>
        <taxon>Alphaproteobacteria</taxon>
        <taxon>Caulobacterales</taxon>
        <taxon>Caulobacteraceae</taxon>
        <taxon>Caulobacter</taxon>
    </lineage>
</organism>
<comment type="subcellular location">
    <subcellularLocation>
        <location evidence="1">Cell membrane</location>
        <topology evidence="1">Multi-pass membrane protein</topology>
    </subcellularLocation>
</comment>
<evidence type="ECO:0000313" key="9">
    <source>
        <dbReference type="EMBL" id="MDR6529447.1"/>
    </source>
</evidence>
<evidence type="ECO:0000256" key="7">
    <source>
        <dbReference type="SAM" id="Phobius"/>
    </source>
</evidence>
<comment type="similarity">
    <text evidence="2">Belongs to the UPF0702 family.</text>
</comment>
<keyword evidence="4 7" id="KW-0812">Transmembrane</keyword>
<dbReference type="Proteomes" id="UP001262754">
    <property type="component" value="Unassembled WGS sequence"/>
</dbReference>
<dbReference type="PANTHER" id="PTHR34582">
    <property type="entry name" value="UPF0702 TRANSMEMBRANE PROTEIN YCAP"/>
    <property type="match status" value="1"/>
</dbReference>